<sequence length="1387" mass="142378">MMATEEEKEKSKKNPYEEGLGTGGKFRKRPFRRTQTTPYDRPPNSLRNPTTAAAAQRNNGGWFSKLVVDPAQRFIAQRASSLFSAVFRKRLPAPPPPSISPTNPPHPSSSKETKPELQDNHQEEAPFVANNSSGKQHVAHAESDVQINCSDGERLSELEKLLRQKTFTRSEIDRLTALMRSRTEDAPDAPTREDGESRQVIAMEPRLPCEPKEEYPKTPALDNVDNHLALTPYAASSVPIEDVASPAELAKAYMGSRPSKVSSAMLGVRSTARRDDLTFPKSENLPLSSSITSIVPRATRHAAVHENGFVTPRSRGRSAIYSMARTPYTRPYVTSTLKGGRLAVDGEPSSSSQSALDRGMFSGSKAGALKRSSLALDNDIGSVGPIRRVRQKSNLLYSKGSSLSIARSGAGGDYSHQPSSSSQKPTPMDEENVNNSKPSTSFPSLPSKSSEVASKILQQLDMLVSPKEKSLESRLSNVNDISPMKLSPSMLRGQALRSMETIDSSKLLENVQDNKFDGKVGNLSPGAQELTLQKDKVENGPLKVNAPDVDAANPKNQFMSTAKSVDSSMINSVSYHPQKKRAFHMSAQEDFLDLDDDAYPNGAVSSFPAAEKETRGSITMAEKTTSMTGSKNFAIDGEGHVGSAATRVGEKVDIPRSIASSVPGTTFTPVPVGITSAAKISFGSEKPATPNGSVVNPPVFNFGSNVVSSTTTGAPSDNPTKSAPTFGFEKVPPVPFSSSTPEVFKPVKFDASDSMAGNLVSSTTVAGATDSMPKVGELDKGGTETNKDTGFSVRSSGPAVSPATSTSTTSIFSFGQNSTSSQNNGSIALSPPLSSPFSPLGSNNFASQNIFNSSSLAASSTGISTTFASAGSTMTTSAAAITASNNSSSSTPLVSSSTPTPTASIFKFGSTPALPTGFPVSSSGSEPLETKRIQDGGVGNISSSAFASSSAAVGSTGSGIFGASSSSNSQSQGSVLGATVSSGSMLGAQVSPDNSQFAASTQSQPFSLGSSASTPSFGLAGGTASSGSSLFTSSSAGTTSTGFTSGSSFGSSASTPSFGLTGSMASSGSSLFTSSSPATSTAFPSVGSFGSSASTPSFGLTGSTASSGSSFFTSSSPATNSSFSSGGSLFSSSSPATNIFNSGSTFGLGTSTSAANSTSSNGGTSTGLFGSSTWQANKSPFGSTFSSSSSSGFTFGASTTPAASSSSPFGASAAPVGSSGSPFGTSTGSVSSTSSPSMFLSTNNASTPQFSFTSAAASTSSQNAFGTPSPVFSFGSAPVNNNNNNDQMSMEDSMAEDTVQATPPAPATPIFGQQPPPAQSNFVFGASAPSGASPFQFGQNTAPQNPSPFQASGSQEFNAGGSFSLGTGGGDKSGRRMVKVKHKLRKK</sequence>
<feature type="compositionally biased region" description="Polar residues" evidence="1">
    <location>
        <begin position="416"/>
        <end position="425"/>
    </location>
</feature>
<accession>A0ABU6QE20</accession>
<feature type="region of interest" description="Disordered" evidence="1">
    <location>
        <begin position="769"/>
        <end position="808"/>
    </location>
</feature>
<evidence type="ECO:0000256" key="1">
    <source>
        <dbReference type="SAM" id="MobiDB-lite"/>
    </source>
</evidence>
<dbReference type="PANTHER" id="PTHR33416">
    <property type="entry name" value="NUCLEAR PORE COMPLEX PROTEIN NUP1"/>
    <property type="match status" value="1"/>
</dbReference>
<feature type="compositionally biased region" description="Basic residues" evidence="1">
    <location>
        <begin position="1375"/>
        <end position="1387"/>
    </location>
</feature>
<evidence type="ECO:0000313" key="2">
    <source>
        <dbReference type="EMBL" id="MED6109736.1"/>
    </source>
</evidence>
<feature type="compositionally biased region" description="Pro residues" evidence="1">
    <location>
        <begin position="92"/>
        <end position="107"/>
    </location>
</feature>
<dbReference type="Proteomes" id="UP001341840">
    <property type="component" value="Unassembled WGS sequence"/>
</dbReference>
<feature type="compositionally biased region" description="Basic and acidic residues" evidence="1">
    <location>
        <begin position="776"/>
        <end position="787"/>
    </location>
</feature>
<protein>
    <recommendedName>
        <fullName evidence="4">Nuclear pore complex protein NUP1-like</fullName>
    </recommendedName>
</protein>
<feature type="compositionally biased region" description="Basic and acidic residues" evidence="1">
    <location>
        <begin position="181"/>
        <end position="197"/>
    </location>
</feature>
<feature type="region of interest" description="Disordered" evidence="1">
    <location>
        <begin position="917"/>
        <end position="936"/>
    </location>
</feature>
<feature type="region of interest" description="Disordered" evidence="1">
    <location>
        <begin position="178"/>
        <end position="217"/>
    </location>
</feature>
<feature type="compositionally biased region" description="Low complexity" evidence="1">
    <location>
        <begin position="436"/>
        <end position="450"/>
    </location>
</feature>
<proteinExistence type="predicted"/>
<feature type="region of interest" description="Disordered" evidence="1">
    <location>
        <begin position="1"/>
        <end position="57"/>
    </location>
</feature>
<evidence type="ECO:0008006" key="4">
    <source>
        <dbReference type="Google" id="ProtNLM"/>
    </source>
</evidence>
<dbReference type="EMBL" id="JASCZI010000178">
    <property type="protein sequence ID" value="MED6109736.1"/>
    <property type="molecule type" value="Genomic_DNA"/>
</dbReference>
<name>A0ABU6QE20_9FABA</name>
<gene>
    <name evidence="2" type="ORF">PIB30_036385</name>
</gene>
<organism evidence="2 3">
    <name type="scientific">Stylosanthes scabra</name>
    <dbReference type="NCBI Taxonomy" id="79078"/>
    <lineage>
        <taxon>Eukaryota</taxon>
        <taxon>Viridiplantae</taxon>
        <taxon>Streptophyta</taxon>
        <taxon>Embryophyta</taxon>
        <taxon>Tracheophyta</taxon>
        <taxon>Spermatophyta</taxon>
        <taxon>Magnoliopsida</taxon>
        <taxon>eudicotyledons</taxon>
        <taxon>Gunneridae</taxon>
        <taxon>Pentapetalae</taxon>
        <taxon>rosids</taxon>
        <taxon>fabids</taxon>
        <taxon>Fabales</taxon>
        <taxon>Fabaceae</taxon>
        <taxon>Papilionoideae</taxon>
        <taxon>50 kb inversion clade</taxon>
        <taxon>dalbergioids sensu lato</taxon>
        <taxon>Dalbergieae</taxon>
        <taxon>Pterocarpus clade</taxon>
        <taxon>Stylosanthes</taxon>
    </lineage>
</organism>
<feature type="compositionally biased region" description="Basic and acidic residues" evidence="1">
    <location>
        <begin position="109"/>
        <end position="124"/>
    </location>
</feature>
<feature type="region of interest" description="Disordered" evidence="1">
    <location>
        <begin position="1326"/>
        <end position="1387"/>
    </location>
</feature>
<feature type="region of interest" description="Disordered" evidence="1">
    <location>
        <begin position="1276"/>
        <end position="1307"/>
    </location>
</feature>
<feature type="compositionally biased region" description="Polar residues" evidence="1">
    <location>
        <begin position="1336"/>
        <end position="1357"/>
    </location>
</feature>
<dbReference type="PANTHER" id="PTHR33416:SF20">
    <property type="entry name" value="NUCLEAR PORE COMPLEX PROTEIN NUP1"/>
    <property type="match status" value="1"/>
</dbReference>
<feature type="compositionally biased region" description="Basic and acidic residues" evidence="1">
    <location>
        <begin position="1"/>
        <end position="16"/>
    </location>
</feature>
<feature type="compositionally biased region" description="Low complexity" evidence="1">
    <location>
        <begin position="795"/>
        <end position="808"/>
    </location>
</feature>
<feature type="region of interest" description="Disordered" evidence="1">
    <location>
        <begin position="1203"/>
        <end position="1238"/>
    </location>
</feature>
<feature type="region of interest" description="Disordered" evidence="1">
    <location>
        <begin position="89"/>
        <end position="153"/>
    </location>
</feature>
<reference evidence="2 3" key="1">
    <citation type="journal article" date="2023" name="Plants (Basel)">
        <title>Bridging the Gap: Combining Genomics and Transcriptomics Approaches to Understand Stylosanthes scabra, an Orphan Legume from the Brazilian Caatinga.</title>
        <authorList>
            <person name="Ferreira-Neto J.R.C."/>
            <person name="da Silva M.D."/>
            <person name="Binneck E."/>
            <person name="de Melo N.F."/>
            <person name="da Silva R.H."/>
            <person name="de Melo A.L.T.M."/>
            <person name="Pandolfi V."/>
            <person name="Bustamante F.O."/>
            <person name="Brasileiro-Vidal A.C."/>
            <person name="Benko-Iseppon A.M."/>
        </authorList>
    </citation>
    <scope>NUCLEOTIDE SEQUENCE [LARGE SCALE GENOMIC DNA]</scope>
    <source>
        <tissue evidence="2">Leaves</tissue>
    </source>
</reference>
<feature type="region of interest" description="Disordered" evidence="1">
    <location>
        <begin position="407"/>
        <end position="450"/>
    </location>
</feature>
<feature type="compositionally biased region" description="Low complexity" evidence="1">
    <location>
        <begin position="1203"/>
        <end position="1237"/>
    </location>
</feature>
<keyword evidence="3" id="KW-1185">Reference proteome</keyword>
<feature type="compositionally biased region" description="Polar residues" evidence="1">
    <location>
        <begin position="45"/>
        <end position="57"/>
    </location>
</feature>
<evidence type="ECO:0000313" key="3">
    <source>
        <dbReference type="Proteomes" id="UP001341840"/>
    </source>
</evidence>
<feature type="compositionally biased region" description="Basic and acidic residues" evidence="1">
    <location>
        <begin position="207"/>
        <end position="216"/>
    </location>
</feature>
<feature type="region of interest" description="Disordered" evidence="1">
    <location>
        <begin position="340"/>
        <end position="359"/>
    </location>
</feature>
<comment type="caution">
    <text evidence="2">The sequence shown here is derived from an EMBL/GenBank/DDBJ whole genome shotgun (WGS) entry which is preliminary data.</text>
</comment>